<dbReference type="CDD" id="cd00211">
    <property type="entry name" value="PTS_IIA_fru"/>
    <property type="match status" value="1"/>
</dbReference>
<keyword evidence="2" id="KW-0677">Repeat</keyword>
<dbReference type="GO" id="GO:0008982">
    <property type="term" value="F:protein-N(PI)-phosphohistidine-sugar phosphotransferase activity"/>
    <property type="evidence" value="ECO:0007669"/>
    <property type="project" value="InterPro"/>
</dbReference>
<keyword evidence="1" id="KW-0808">Transferase</keyword>
<proteinExistence type="predicted"/>
<reference evidence="6 7" key="1">
    <citation type="submission" date="2017-07" db="EMBL/GenBank/DDBJ databases">
        <title>Isolation and whole genome analysis of endospore-forming bacteria from heroin.</title>
        <authorList>
            <person name="Kalinowski J."/>
            <person name="Ahrens B."/>
            <person name="Al-Dilaimi A."/>
            <person name="Winkler A."/>
            <person name="Wibberg D."/>
            <person name="Schleenbecker U."/>
            <person name="Ruckert C."/>
            <person name="Wolfel R."/>
            <person name="Grass G."/>
        </authorList>
    </citation>
    <scope>NUCLEOTIDE SEQUENCE [LARGE SCALE GENOMIC DNA]</scope>
    <source>
        <strain evidence="6 7">7521-2</strain>
    </source>
</reference>
<dbReference type="EMBL" id="NPBQ01000050">
    <property type="protein sequence ID" value="PAD83721.1"/>
    <property type="molecule type" value="Genomic_DNA"/>
</dbReference>
<dbReference type="InterPro" id="IPR007737">
    <property type="entry name" value="Mga_HTH"/>
</dbReference>
<dbReference type="Pfam" id="PF05043">
    <property type="entry name" value="Mga"/>
    <property type="match status" value="1"/>
</dbReference>
<evidence type="ECO:0000256" key="3">
    <source>
        <dbReference type="ARBA" id="ARBA00023015"/>
    </source>
</evidence>
<evidence type="ECO:0000256" key="4">
    <source>
        <dbReference type="ARBA" id="ARBA00023159"/>
    </source>
</evidence>
<dbReference type="InterPro" id="IPR002178">
    <property type="entry name" value="PTS_EIIA_type-2_dom"/>
</dbReference>
<dbReference type="PROSITE" id="PS51094">
    <property type="entry name" value="PTS_EIIA_TYPE_2"/>
    <property type="match status" value="1"/>
</dbReference>
<dbReference type="Pfam" id="PF00874">
    <property type="entry name" value="PRD"/>
    <property type="match status" value="1"/>
</dbReference>
<comment type="caution">
    <text evidence="6">The sequence shown here is derived from an EMBL/GenBank/DDBJ whole genome shotgun (WGS) entry which is preliminary data.</text>
</comment>
<gene>
    <name evidence="6" type="ORF">CHH57_08200</name>
</gene>
<dbReference type="CDD" id="cd05568">
    <property type="entry name" value="PTS_IIB_bgl_like"/>
    <property type="match status" value="1"/>
</dbReference>
<dbReference type="KEGG" id="bcir:C2I06_14960"/>
<dbReference type="Gene3D" id="1.10.10.10">
    <property type="entry name" value="Winged helix-like DNA-binding domain superfamily/Winged helix DNA-binding domain"/>
    <property type="match status" value="1"/>
</dbReference>
<dbReference type="Gene3D" id="3.40.930.10">
    <property type="entry name" value="Mannitol-specific EII, Chain A"/>
    <property type="match status" value="1"/>
</dbReference>
<accession>A0A268FEC7</accession>
<evidence type="ECO:0000313" key="7">
    <source>
        <dbReference type="Proteomes" id="UP000216961"/>
    </source>
</evidence>
<dbReference type="PROSITE" id="PS51099">
    <property type="entry name" value="PTS_EIIB_TYPE_2"/>
    <property type="match status" value="1"/>
</dbReference>
<dbReference type="SUPFAM" id="SSF55804">
    <property type="entry name" value="Phoshotransferase/anion transport protein"/>
    <property type="match status" value="1"/>
</dbReference>
<dbReference type="Proteomes" id="UP000216961">
    <property type="component" value="Unassembled WGS sequence"/>
</dbReference>
<dbReference type="Gene3D" id="1.10.1790.10">
    <property type="entry name" value="PRD domain"/>
    <property type="match status" value="1"/>
</dbReference>
<dbReference type="InterPro" id="IPR050661">
    <property type="entry name" value="BglG_antiterminators"/>
</dbReference>
<dbReference type="InterPro" id="IPR013011">
    <property type="entry name" value="PTS_EIIB_2"/>
</dbReference>
<dbReference type="InterPro" id="IPR036634">
    <property type="entry name" value="PRD_sf"/>
</dbReference>
<dbReference type="Pfam" id="PF00359">
    <property type="entry name" value="PTS_EIIA_2"/>
    <property type="match status" value="1"/>
</dbReference>
<dbReference type="InterPro" id="IPR036095">
    <property type="entry name" value="PTS_EIIB-like_sf"/>
</dbReference>
<dbReference type="InterPro" id="IPR016152">
    <property type="entry name" value="PTrfase/Anion_transptr"/>
</dbReference>
<keyword evidence="5" id="KW-0804">Transcription</keyword>
<keyword evidence="3" id="KW-0805">Transcription regulation</keyword>
<name>A0A268FEC7_NIACI</name>
<protein>
    <submittedName>
        <fullName evidence="6">Transcription antiterminator BglG</fullName>
    </submittedName>
</protein>
<dbReference type="AlphaFoldDB" id="A0A268FEC7"/>
<evidence type="ECO:0000313" key="6">
    <source>
        <dbReference type="EMBL" id="PAD83721.1"/>
    </source>
</evidence>
<dbReference type="InterPro" id="IPR036388">
    <property type="entry name" value="WH-like_DNA-bd_sf"/>
</dbReference>
<evidence type="ECO:0000256" key="5">
    <source>
        <dbReference type="ARBA" id="ARBA00023163"/>
    </source>
</evidence>
<dbReference type="GO" id="GO:0009401">
    <property type="term" value="P:phosphoenolpyruvate-dependent sugar phosphotransferase system"/>
    <property type="evidence" value="ECO:0007669"/>
    <property type="project" value="InterPro"/>
</dbReference>
<dbReference type="RefSeq" id="WP_095329772.1">
    <property type="nucleotide sequence ID" value="NZ_CP026031.1"/>
</dbReference>
<sequence length="707" mass="82239">MKERTKQVLKRLLTANTYLTLEDLSNEYHISQRTLRNELMIINEFLQSNNYSLVTTKRGKGMQLTLAHRDAQTLLERMNAEGTKEYYHPDERFLVLLLDIADTSKTTLLYEMEGRLQVSKSTVDEDMRKIRQYLKKYGIQVVSLSKQGVVLQGDERSIRSMLFDVINNRTDFDYITLSSRMPKEINFETRLVLNYLERERIKIIAQLYNQQLKQLNPDVNPLYHNQVILFLAIWIRRIHDGNTISDTVKGKRELTEGQIRDFIDHICERFKLYPSLSEMKYIAFTIESFDSKDMSNSLDWVTAQLLTIQLITHVEKVTLIPFSLEEEDLYEGLYKHITGLLSRARNDIKVFNPLKETIKESYSWIYQAVAGFSNHIESYIKKPLSEDEIGFLTIYFSTSTSRMKQEEQYIYQAVVVCNHGISTGRLLAANLKEQFNIEIVTVLSSYELSFIDKLDVDIIFSTIPIEYSKKPSLLLNPILRESDKKEIDAFLEQNKEKRRLVSNERDATKMLQDILTLMEACGAKITAESYLNLVDTFKQHRLKFNTREIQPMLQDILRDKNIILHQECEDWKEVIERVSLPLVKEQVIEARYIEAMIHSVEEYGPYIVIGKNLALAHARPEDGVNELGISVMTLKEPIMFGNEENDPVKIIFCLAAVDSYSHLNIMKSLVDLINDKQKVERLIHADNLAIFKQELFEKNSCNKNGLC</sequence>
<organism evidence="6 7">
    <name type="scientific">Niallia circulans</name>
    <name type="common">Bacillus circulans</name>
    <dbReference type="NCBI Taxonomy" id="1397"/>
    <lineage>
        <taxon>Bacteria</taxon>
        <taxon>Bacillati</taxon>
        <taxon>Bacillota</taxon>
        <taxon>Bacilli</taxon>
        <taxon>Bacillales</taxon>
        <taxon>Bacillaceae</taxon>
        <taxon>Niallia</taxon>
    </lineage>
</organism>
<evidence type="ECO:0000256" key="1">
    <source>
        <dbReference type="ARBA" id="ARBA00022679"/>
    </source>
</evidence>
<keyword evidence="4" id="KW-0010">Activator</keyword>
<dbReference type="SUPFAM" id="SSF63520">
    <property type="entry name" value="PTS-regulatory domain, PRD"/>
    <property type="match status" value="1"/>
</dbReference>
<evidence type="ECO:0000256" key="2">
    <source>
        <dbReference type="ARBA" id="ARBA00022737"/>
    </source>
</evidence>
<dbReference type="PANTHER" id="PTHR30185:SF18">
    <property type="entry name" value="TRANSCRIPTIONAL REGULATOR MTLR"/>
    <property type="match status" value="1"/>
</dbReference>
<dbReference type="InterPro" id="IPR011608">
    <property type="entry name" value="PRD"/>
</dbReference>
<dbReference type="PROSITE" id="PS51372">
    <property type="entry name" value="PRD_2"/>
    <property type="match status" value="1"/>
</dbReference>
<dbReference type="SUPFAM" id="SSF52794">
    <property type="entry name" value="PTS system IIB component-like"/>
    <property type="match status" value="1"/>
</dbReference>
<dbReference type="PANTHER" id="PTHR30185">
    <property type="entry name" value="CRYPTIC BETA-GLUCOSIDE BGL OPERON ANTITERMINATOR"/>
    <property type="match status" value="1"/>
</dbReference>
<dbReference type="GO" id="GO:0006355">
    <property type="term" value="P:regulation of DNA-templated transcription"/>
    <property type="evidence" value="ECO:0007669"/>
    <property type="project" value="InterPro"/>
</dbReference>